<evidence type="ECO:0000313" key="1">
    <source>
        <dbReference type="EMBL" id="KKO07070.1"/>
    </source>
</evidence>
<protein>
    <recommendedName>
        <fullName evidence="2">Serine aminopeptidase S33 domain-containing protein</fullName>
    </recommendedName>
</protein>
<accession>A0A0F9VSM4</accession>
<organism evidence="1">
    <name type="scientific">marine sediment metagenome</name>
    <dbReference type="NCBI Taxonomy" id="412755"/>
    <lineage>
        <taxon>unclassified sequences</taxon>
        <taxon>metagenomes</taxon>
        <taxon>ecological metagenomes</taxon>
    </lineage>
</organism>
<name>A0A0F9VSM4_9ZZZZ</name>
<dbReference type="EMBL" id="LAZR01000013">
    <property type="protein sequence ID" value="KKO07070.1"/>
    <property type="molecule type" value="Genomic_DNA"/>
</dbReference>
<reference evidence="1" key="1">
    <citation type="journal article" date="2015" name="Nature">
        <title>Complex archaea that bridge the gap between prokaryotes and eukaryotes.</title>
        <authorList>
            <person name="Spang A."/>
            <person name="Saw J.H."/>
            <person name="Jorgensen S.L."/>
            <person name="Zaremba-Niedzwiedzka K."/>
            <person name="Martijn J."/>
            <person name="Lind A.E."/>
            <person name="van Eijk R."/>
            <person name="Schleper C."/>
            <person name="Guy L."/>
            <person name="Ettema T.J."/>
        </authorList>
    </citation>
    <scope>NUCLEOTIDE SEQUENCE</scope>
</reference>
<gene>
    <name evidence="1" type="ORF">LCGC14_0056380</name>
</gene>
<dbReference type="AlphaFoldDB" id="A0A0F9VSM4"/>
<dbReference type="Gene3D" id="3.40.50.1820">
    <property type="entry name" value="alpha/beta hydrolase"/>
    <property type="match status" value="1"/>
</dbReference>
<dbReference type="SUPFAM" id="SSF53474">
    <property type="entry name" value="alpha/beta-Hydrolases"/>
    <property type="match status" value="1"/>
</dbReference>
<sequence length="77" mass="8517">MKAESQIVTIGKHRIHVELYQQPQNTESIIMVNGALATTASFTNCVKYLSNGLNVILFDLPFSGQSKPYNPVSLDFS</sequence>
<dbReference type="InterPro" id="IPR029058">
    <property type="entry name" value="AB_hydrolase_fold"/>
</dbReference>
<evidence type="ECO:0008006" key="2">
    <source>
        <dbReference type="Google" id="ProtNLM"/>
    </source>
</evidence>
<comment type="caution">
    <text evidence="1">The sequence shown here is derived from an EMBL/GenBank/DDBJ whole genome shotgun (WGS) entry which is preliminary data.</text>
</comment>
<proteinExistence type="predicted"/>